<feature type="compositionally biased region" description="Basic and acidic residues" evidence="1">
    <location>
        <begin position="93"/>
        <end position="102"/>
    </location>
</feature>
<comment type="caution">
    <text evidence="2">The sequence shown here is derived from an EMBL/GenBank/DDBJ whole genome shotgun (WGS) entry which is preliminary data.</text>
</comment>
<evidence type="ECO:0000313" key="2">
    <source>
        <dbReference type="EMBL" id="KAJ6221942.1"/>
    </source>
</evidence>
<name>A0A9Q0MCW3_BLOTA</name>
<keyword evidence="3" id="KW-1185">Reference proteome</keyword>
<feature type="compositionally biased region" description="Polar residues" evidence="1">
    <location>
        <begin position="53"/>
        <end position="67"/>
    </location>
</feature>
<feature type="compositionally biased region" description="Basic and acidic residues" evidence="1">
    <location>
        <begin position="37"/>
        <end position="48"/>
    </location>
</feature>
<sequence>MGNTKSSQSSFSIANSFDKETLFNNIEDDDGGFLQSHLDHDNPTIKRDKYSRKSLSNVRNPSNQENGSMNAVEISMIKRVNSLPSSRIKKNKEKSSTKETEPYQKRIPVQGFDLFRHHLGQMNCDLNLFKQLESDLQTLNDKLTEIEQLRLNCVDKLIKLENDIQLNRFDNINIRSNHKNKQNKSNDLALIIIRKYIQRIETLMNVDDEPFMMNIKLMQNDLKRTNSKENVLNSLQQIKSSSHIFEQSIDTTKRTCSDESGVMARVKRQQIKDAYNQLIQEIMPKMFGKQFDHNDDLNYKEIKSDLEQLRNKIYLISSSDEQRLVDAKRIFMQEIDGYLRTLHDMVRCDPNVSDCDKCKP</sequence>
<reference evidence="2" key="1">
    <citation type="submission" date="2022-12" db="EMBL/GenBank/DDBJ databases">
        <title>Genome assemblies of Blomia tropicalis.</title>
        <authorList>
            <person name="Cui Y."/>
        </authorList>
    </citation>
    <scope>NUCLEOTIDE SEQUENCE</scope>
    <source>
        <tissue evidence="2">Adult mites</tissue>
    </source>
</reference>
<dbReference type="Proteomes" id="UP001142055">
    <property type="component" value="Chromosome 1"/>
</dbReference>
<evidence type="ECO:0000313" key="3">
    <source>
        <dbReference type="Proteomes" id="UP001142055"/>
    </source>
</evidence>
<accession>A0A9Q0MCW3</accession>
<organism evidence="2 3">
    <name type="scientific">Blomia tropicalis</name>
    <name type="common">Mite</name>
    <dbReference type="NCBI Taxonomy" id="40697"/>
    <lineage>
        <taxon>Eukaryota</taxon>
        <taxon>Metazoa</taxon>
        <taxon>Ecdysozoa</taxon>
        <taxon>Arthropoda</taxon>
        <taxon>Chelicerata</taxon>
        <taxon>Arachnida</taxon>
        <taxon>Acari</taxon>
        <taxon>Acariformes</taxon>
        <taxon>Sarcoptiformes</taxon>
        <taxon>Astigmata</taxon>
        <taxon>Glycyphagoidea</taxon>
        <taxon>Echimyopodidae</taxon>
        <taxon>Blomia</taxon>
    </lineage>
</organism>
<evidence type="ECO:0000256" key="1">
    <source>
        <dbReference type="SAM" id="MobiDB-lite"/>
    </source>
</evidence>
<feature type="region of interest" description="Disordered" evidence="1">
    <location>
        <begin position="83"/>
        <end position="102"/>
    </location>
</feature>
<protein>
    <submittedName>
        <fullName evidence="2">Uncharacterized protein</fullName>
    </submittedName>
</protein>
<dbReference type="EMBL" id="JAPWDV010000001">
    <property type="protein sequence ID" value="KAJ6221942.1"/>
    <property type="molecule type" value="Genomic_DNA"/>
</dbReference>
<feature type="region of interest" description="Disordered" evidence="1">
    <location>
        <begin position="34"/>
        <end position="67"/>
    </location>
</feature>
<gene>
    <name evidence="2" type="ORF">RDWZM_000487</name>
</gene>
<dbReference type="OMA" id="HIDREPF"/>
<proteinExistence type="predicted"/>
<dbReference type="AlphaFoldDB" id="A0A9Q0MCW3"/>